<accession>A0A9W6X5C3</accession>
<gene>
    <name evidence="2" type="ORF">Pfra01_000731200</name>
</gene>
<evidence type="ECO:0000256" key="1">
    <source>
        <dbReference type="SAM" id="MobiDB-lite"/>
    </source>
</evidence>
<keyword evidence="3" id="KW-1185">Reference proteome</keyword>
<comment type="caution">
    <text evidence="2">The sequence shown here is derived from an EMBL/GenBank/DDBJ whole genome shotgun (WGS) entry which is preliminary data.</text>
</comment>
<evidence type="ECO:0000313" key="3">
    <source>
        <dbReference type="Proteomes" id="UP001165121"/>
    </source>
</evidence>
<organism evidence="2 3">
    <name type="scientific">Phytophthora fragariaefolia</name>
    <dbReference type="NCBI Taxonomy" id="1490495"/>
    <lineage>
        <taxon>Eukaryota</taxon>
        <taxon>Sar</taxon>
        <taxon>Stramenopiles</taxon>
        <taxon>Oomycota</taxon>
        <taxon>Peronosporomycetes</taxon>
        <taxon>Peronosporales</taxon>
        <taxon>Peronosporaceae</taxon>
        <taxon>Phytophthora</taxon>
    </lineage>
</organism>
<dbReference type="Proteomes" id="UP001165121">
    <property type="component" value="Unassembled WGS sequence"/>
</dbReference>
<reference evidence="2" key="1">
    <citation type="submission" date="2023-04" db="EMBL/GenBank/DDBJ databases">
        <title>Phytophthora fragariaefolia NBRC 109709.</title>
        <authorList>
            <person name="Ichikawa N."/>
            <person name="Sato H."/>
            <person name="Tonouchi N."/>
        </authorList>
    </citation>
    <scope>NUCLEOTIDE SEQUENCE</scope>
    <source>
        <strain evidence="2">NBRC 109709</strain>
    </source>
</reference>
<dbReference type="AlphaFoldDB" id="A0A9W6X5C3"/>
<evidence type="ECO:0000313" key="2">
    <source>
        <dbReference type="EMBL" id="GMF31628.1"/>
    </source>
</evidence>
<protein>
    <submittedName>
        <fullName evidence="2">Unnamed protein product</fullName>
    </submittedName>
</protein>
<dbReference type="EMBL" id="BSXT01000642">
    <property type="protein sequence ID" value="GMF31628.1"/>
    <property type="molecule type" value="Genomic_DNA"/>
</dbReference>
<feature type="region of interest" description="Disordered" evidence="1">
    <location>
        <begin position="34"/>
        <end position="56"/>
    </location>
</feature>
<proteinExistence type="predicted"/>
<sequence length="142" mass="15206">MVNTVIAITALMTEALDLSTEGLQCPLLPGMGGGLTARAKAPPRTRGSRKASSGDGVGELNAGLTLVHVRVQHEFHFELIQFMALESFLKDPRPKDRLVLREDGGAFGLDPRVTPDAPLVSGFLLRLLNSFTSILCGAKNTH</sequence>
<name>A0A9W6X5C3_9STRA</name>